<dbReference type="PANTHER" id="PTHR23321:SF26">
    <property type="entry name" value="SMALL RIBOSOMAL SUBUNIT PROTEIN US15M"/>
    <property type="match status" value="1"/>
</dbReference>
<evidence type="ECO:0000313" key="7">
    <source>
        <dbReference type="Proteomes" id="UP000242146"/>
    </source>
</evidence>
<dbReference type="GO" id="GO:0005737">
    <property type="term" value="C:cytoplasm"/>
    <property type="evidence" value="ECO:0007669"/>
    <property type="project" value="UniProtKB-ARBA"/>
</dbReference>
<dbReference type="AlphaFoldDB" id="A0A1X2G2T0"/>
<dbReference type="GO" id="GO:0005840">
    <property type="term" value="C:ribosome"/>
    <property type="evidence" value="ECO:0007669"/>
    <property type="project" value="UniProtKB-KW"/>
</dbReference>
<dbReference type="CDD" id="cd00353">
    <property type="entry name" value="Ribosomal_S15p_S13e"/>
    <property type="match status" value="1"/>
</dbReference>
<dbReference type="GO" id="GO:0003735">
    <property type="term" value="F:structural constituent of ribosome"/>
    <property type="evidence" value="ECO:0007669"/>
    <property type="project" value="InterPro"/>
</dbReference>
<evidence type="ECO:0000256" key="3">
    <source>
        <dbReference type="ARBA" id="ARBA00023274"/>
    </source>
</evidence>
<dbReference type="EMBL" id="MCGT01000058">
    <property type="protein sequence ID" value="ORX43078.1"/>
    <property type="molecule type" value="Genomic_DNA"/>
</dbReference>
<dbReference type="PANTHER" id="PTHR23321">
    <property type="entry name" value="RIBOSOMAL PROTEIN S15, BACTERIAL AND ORGANELLAR"/>
    <property type="match status" value="1"/>
</dbReference>
<organism evidence="6 7">
    <name type="scientific">Hesseltinella vesiculosa</name>
    <dbReference type="NCBI Taxonomy" id="101127"/>
    <lineage>
        <taxon>Eukaryota</taxon>
        <taxon>Fungi</taxon>
        <taxon>Fungi incertae sedis</taxon>
        <taxon>Mucoromycota</taxon>
        <taxon>Mucoromycotina</taxon>
        <taxon>Mucoromycetes</taxon>
        <taxon>Mucorales</taxon>
        <taxon>Cunninghamellaceae</taxon>
        <taxon>Hesseltinella</taxon>
    </lineage>
</organism>
<dbReference type="Pfam" id="PF00312">
    <property type="entry name" value="Ribosomal_S15"/>
    <property type="match status" value="1"/>
</dbReference>
<dbReference type="SUPFAM" id="SSF47060">
    <property type="entry name" value="S15/NS1 RNA-binding domain"/>
    <property type="match status" value="1"/>
</dbReference>
<gene>
    <name evidence="6" type="ORF">DM01DRAFT_1350096</name>
</gene>
<evidence type="ECO:0008006" key="8">
    <source>
        <dbReference type="Google" id="ProtNLM"/>
    </source>
</evidence>
<dbReference type="HAMAP" id="MF_01343_B">
    <property type="entry name" value="Ribosomal_uS15_B"/>
    <property type="match status" value="1"/>
</dbReference>
<evidence type="ECO:0000256" key="2">
    <source>
        <dbReference type="ARBA" id="ARBA00022980"/>
    </source>
</evidence>
<dbReference type="InterPro" id="IPR000589">
    <property type="entry name" value="Ribosomal_uS15"/>
</dbReference>
<sequence length="224" mass="25517">MVVRGFHGSASALAKKHPKQVKKENLARRASRLAEYESSKPSPIVSRHTSFFDTLQTPASAYNSGQHLYQHFLNENDQRILFEQTPRDTVEKNHLAAVGGVDDALKHEQEKIETLQKIISLQNGNAKAVQLWNIQKAVDWFKQSDGDTGSPEVQAAILTVRIHNLHSHLQQHSKDKHNQRQLRTMVHKRAKMLRYLKTKDLSRYNTCLDQLGLEARAVEGEITL</sequence>
<keyword evidence="3 4" id="KW-0687">Ribonucleoprotein</keyword>
<proteinExistence type="inferred from homology"/>
<dbReference type="InterPro" id="IPR005290">
    <property type="entry name" value="Ribosomal_uS15_bac-type"/>
</dbReference>
<dbReference type="STRING" id="101127.A0A1X2G2T0"/>
<reference evidence="6 7" key="1">
    <citation type="submission" date="2016-07" db="EMBL/GenBank/DDBJ databases">
        <title>Pervasive Adenine N6-methylation of Active Genes in Fungi.</title>
        <authorList>
            <consortium name="DOE Joint Genome Institute"/>
            <person name="Mondo S.J."/>
            <person name="Dannebaum R.O."/>
            <person name="Kuo R.C."/>
            <person name="Labutti K."/>
            <person name="Haridas S."/>
            <person name="Kuo A."/>
            <person name="Salamov A."/>
            <person name="Ahrendt S.R."/>
            <person name="Lipzen A."/>
            <person name="Sullivan W."/>
            <person name="Andreopoulos W.B."/>
            <person name="Clum A."/>
            <person name="Lindquist E."/>
            <person name="Daum C."/>
            <person name="Ramamoorthy G.K."/>
            <person name="Gryganskyi A."/>
            <person name="Culley D."/>
            <person name="Magnuson J.K."/>
            <person name="James T.Y."/>
            <person name="O'Malley M.A."/>
            <person name="Stajich J.E."/>
            <person name="Spatafora J.W."/>
            <person name="Visel A."/>
            <person name="Grigoriev I.V."/>
        </authorList>
    </citation>
    <scope>NUCLEOTIDE SEQUENCE [LARGE SCALE GENOMIC DNA]</scope>
    <source>
        <strain evidence="6 7">NRRL 3301</strain>
    </source>
</reference>
<evidence type="ECO:0000256" key="4">
    <source>
        <dbReference type="RuleBase" id="RU003919"/>
    </source>
</evidence>
<keyword evidence="7" id="KW-1185">Reference proteome</keyword>
<keyword evidence="2 4" id="KW-0689">Ribosomal protein</keyword>
<dbReference type="SMART" id="SM01387">
    <property type="entry name" value="Ribosomal_S15"/>
    <property type="match status" value="1"/>
</dbReference>
<dbReference type="OrthoDB" id="441444at2759"/>
<feature type="region of interest" description="Disordered" evidence="5">
    <location>
        <begin position="1"/>
        <end position="23"/>
    </location>
</feature>
<accession>A0A1X2G2T0</accession>
<evidence type="ECO:0000256" key="1">
    <source>
        <dbReference type="ARBA" id="ARBA00008434"/>
    </source>
</evidence>
<dbReference type="NCBIfam" id="TIGR00952">
    <property type="entry name" value="S15_bact"/>
    <property type="match status" value="1"/>
</dbReference>
<dbReference type="Gene3D" id="1.10.287.10">
    <property type="entry name" value="S15/NS1, RNA-binding"/>
    <property type="match status" value="1"/>
</dbReference>
<evidence type="ECO:0000313" key="6">
    <source>
        <dbReference type="EMBL" id="ORX43078.1"/>
    </source>
</evidence>
<dbReference type="InterPro" id="IPR009068">
    <property type="entry name" value="uS15_NS1_RNA-bd_sf"/>
</dbReference>
<dbReference type="Proteomes" id="UP000242146">
    <property type="component" value="Unassembled WGS sequence"/>
</dbReference>
<evidence type="ECO:0000256" key="5">
    <source>
        <dbReference type="SAM" id="MobiDB-lite"/>
    </source>
</evidence>
<comment type="similarity">
    <text evidence="1 4">Belongs to the universal ribosomal protein uS15 family.</text>
</comment>
<dbReference type="GO" id="GO:1990904">
    <property type="term" value="C:ribonucleoprotein complex"/>
    <property type="evidence" value="ECO:0007669"/>
    <property type="project" value="UniProtKB-KW"/>
</dbReference>
<name>A0A1X2G2T0_9FUNG</name>
<dbReference type="GO" id="GO:0006412">
    <property type="term" value="P:translation"/>
    <property type="evidence" value="ECO:0007669"/>
    <property type="project" value="InterPro"/>
</dbReference>
<comment type="caution">
    <text evidence="6">The sequence shown here is derived from an EMBL/GenBank/DDBJ whole genome shotgun (WGS) entry which is preliminary data.</text>
</comment>
<protein>
    <recommendedName>
        <fullName evidence="8">S15/NS1 RNA-binding domain-containing protein</fullName>
    </recommendedName>
</protein>